<dbReference type="Pfam" id="PF12680">
    <property type="entry name" value="SnoaL_2"/>
    <property type="match status" value="1"/>
</dbReference>
<dbReference type="EMBL" id="LZSX01000080">
    <property type="protein sequence ID" value="OBB81126.1"/>
    <property type="molecule type" value="Genomic_DNA"/>
</dbReference>
<evidence type="ECO:0000313" key="2">
    <source>
        <dbReference type="EMBL" id="OBB81126.1"/>
    </source>
</evidence>
<dbReference type="InterPro" id="IPR037401">
    <property type="entry name" value="SnoaL-like"/>
</dbReference>
<gene>
    <name evidence="2" type="ORF">A5760_17470</name>
</gene>
<protein>
    <submittedName>
        <fullName evidence="2">Polyketide cyclase</fullName>
    </submittedName>
</protein>
<dbReference type="RefSeq" id="WP_064883695.1">
    <property type="nucleotide sequence ID" value="NZ_LZSX01000080.1"/>
</dbReference>
<comment type="caution">
    <text evidence="2">The sequence shown here is derived from an EMBL/GenBank/DDBJ whole genome shotgun (WGS) entry which is preliminary data.</text>
</comment>
<proteinExistence type="predicted"/>
<accession>A0A1A0VD55</accession>
<name>A0A1A0VD55_9MYCO</name>
<sequence length="116" mass="12631">MATVNALYDRWIIELWNGQPIAAEIVTDDFVGHWPGREVHGPQGLAQMIEQTRNMFSDLSFAIEIGPLRDGDLVAGRWVGTGLGPDGPVSFTGNDILRLAADGQRFAEYWTGTSAG</sequence>
<dbReference type="SUPFAM" id="SSF54427">
    <property type="entry name" value="NTF2-like"/>
    <property type="match status" value="1"/>
</dbReference>
<dbReference type="AlphaFoldDB" id="A0A1A0VD55"/>
<organism evidence="2 3">
    <name type="scientific">Mycobacterium colombiense</name>
    <dbReference type="NCBI Taxonomy" id="339268"/>
    <lineage>
        <taxon>Bacteria</taxon>
        <taxon>Bacillati</taxon>
        <taxon>Actinomycetota</taxon>
        <taxon>Actinomycetes</taxon>
        <taxon>Mycobacteriales</taxon>
        <taxon>Mycobacteriaceae</taxon>
        <taxon>Mycobacterium</taxon>
        <taxon>Mycobacterium avium complex (MAC)</taxon>
    </lineage>
</organism>
<feature type="domain" description="SnoaL-like" evidence="1">
    <location>
        <begin position="23"/>
        <end position="104"/>
    </location>
</feature>
<dbReference type="InterPro" id="IPR032710">
    <property type="entry name" value="NTF2-like_dom_sf"/>
</dbReference>
<dbReference type="OrthoDB" id="4153705at2"/>
<dbReference type="Gene3D" id="3.10.450.50">
    <property type="match status" value="1"/>
</dbReference>
<evidence type="ECO:0000313" key="3">
    <source>
        <dbReference type="Proteomes" id="UP000091914"/>
    </source>
</evidence>
<evidence type="ECO:0000259" key="1">
    <source>
        <dbReference type="Pfam" id="PF12680"/>
    </source>
</evidence>
<dbReference type="Proteomes" id="UP000091914">
    <property type="component" value="Unassembled WGS sequence"/>
</dbReference>
<reference evidence="2 3" key="1">
    <citation type="submission" date="2016-06" db="EMBL/GenBank/DDBJ databases">
        <authorList>
            <person name="Kjaerup R.B."/>
            <person name="Dalgaard T.S."/>
            <person name="Juul-Madsen H.R."/>
        </authorList>
    </citation>
    <scope>NUCLEOTIDE SEQUENCE [LARGE SCALE GENOMIC DNA]</scope>
    <source>
        <strain evidence="2 3">852002-51834_SCH5396731</strain>
    </source>
</reference>